<dbReference type="Proteomes" id="UP000006692">
    <property type="component" value="Chromosome"/>
</dbReference>
<accession>F2KM05</accession>
<dbReference type="STRING" id="994484.PSEBR_cmegm123"/>
<feature type="transmembrane region" description="Helical" evidence="1">
    <location>
        <begin position="21"/>
        <end position="40"/>
    </location>
</feature>
<evidence type="ECO:0000313" key="2">
    <source>
        <dbReference type="EMBL" id="AEA71548.1"/>
    </source>
</evidence>
<feature type="transmembrane region" description="Helical" evidence="1">
    <location>
        <begin position="52"/>
        <end position="70"/>
    </location>
</feature>
<keyword evidence="1" id="KW-0472">Membrane</keyword>
<evidence type="ECO:0000313" key="3">
    <source>
        <dbReference type="Proteomes" id="UP000006692"/>
    </source>
</evidence>
<name>F2KM05_PSEBN</name>
<dbReference type="AlphaFoldDB" id="F2KM05"/>
<proteinExistence type="predicted"/>
<dbReference type="KEGG" id="pba:PSEBR_cmegm123"/>
<reference evidence="2 3" key="1">
    <citation type="journal article" date="2011" name="J. Bacteriol.">
        <title>Complete genome sequence of a beneficial plant root-associated bacterium, Pseudomonas brassicacearum.</title>
        <authorList>
            <person name="Ortet P."/>
            <person name="Barakat M."/>
            <person name="Lalaouna D."/>
            <person name="Fochesato S."/>
            <person name="Barbe V."/>
            <person name="Vacherie B."/>
            <person name="Santaella C."/>
            <person name="Heulin T."/>
            <person name="Achouak W."/>
        </authorList>
    </citation>
    <scope>NUCLEOTIDE SEQUENCE [LARGE SCALE GENOMIC DNA]</scope>
    <source>
        <strain evidence="2 3">NFM421</strain>
    </source>
</reference>
<reference key="2">
    <citation type="submission" date="2011-03" db="EMBL/GenBank/DDBJ databases">
        <title>Complete Genome Sequence of a beneficial plant roots-associated bacterium Pseudomonas brassicacearum.</title>
        <authorList>
            <person name="Ortet P."/>
            <person name="Barakat M."/>
            <person name="Lalaouna D."/>
            <person name="Fochesato S."/>
            <person name="Barbe V."/>
            <person name="Santaella C."/>
            <person name="Heulin T."/>
            <person name="Achouak W."/>
        </authorList>
    </citation>
    <scope>NUCLEOTIDE SEQUENCE</scope>
    <source>
        <strain>NFM421</strain>
    </source>
</reference>
<protein>
    <recommendedName>
        <fullName evidence="4">SPOR domain-containing protein</fullName>
    </recommendedName>
</protein>
<keyword evidence="1" id="KW-0812">Transmembrane</keyword>
<evidence type="ECO:0000256" key="1">
    <source>
        <dbReference type="SAM" id="Phobius"/>
    </source>
</evidence>
<dbReference type="EMBL" id="CP002585">
    <property type="protein sequence ID" value="AEA71548.1"/>
    <property type="molecule type" value="Genomic_DNA"/>
</dbReference>
<sequence>MNWRSNIGERISWCFSRVGTPIWFPGLFLMPGWCPTWYLSVWRWPVLCLEVSMRWLFLLLLVLNVFYYIWHQQEAPLRAKDVTPLSLYRGSQQDIHLLSETADALVRRDLGKPGEAPKTCVYLGGFVRPELARQLEQRLAASGVVGRSAAPNSPNLPEGGGFWVQVSQESAGKVNETLLQNLSKEFNELKHKIMPCEGVAPAG</sequence>
<evidence type="ECO:0008006" key="4">
    <source>
        <dbReference type="Google" id="ProtNLM"/>
    </source>
</evidence>
<dbReference type="HOGENOM" id="CLU_100903_1_0_6"/>
<organism evidence="2 3">
    <name type="scientific">Pseudomonas brassicacearum (strain NFM421)</name>
    <dbReference type="NCBI Taxonomy" id="994484"/>
    <lineage>
        <taxon>Bacteria</taxon>
        <taxon>Pseudomonadati</taxon>
        <taxon>Pseudomonadota</taxon>
        <taxon>Gammaproteobacteria</taxon>
        <taxon>Pseudomonadales</taxon>
        <taxon>Pseudomonadaceae</taxon>
        <taxon>Pseudomonas</taxon>
    </lineage>
</organism>
<keyword evidence="1" id="KW-1133">Transmembrane helix</keyword>
<gene>
    <name evidence="2" type="ORF">PSEBR_cmegm123</name>
</gene>